<evidence type="ECO:0000256" key="3">
    <source>
        <dbReference type="ARBA" id="ARBA00022801"/>
    </source>
</evidence>
<dbReference type="Pfam" id="PF02897">
    <property type="entry name" value="Peptidase_S9_N"/>
    <property type="match status" value="1"/>
</dbReference>
<dbReference type="GO" id="GO:0004252">
    <property type="term" value="F:serine-type endopeptidase activity"/>
    <property type="evidence" value="ECO:0007669"/>
    <property type="project" value="UniProtKB-UniRule"/>
</dbReference>
<dbReference type="Gene3D" id="2.130.10.120">
    <property type="entry name" value="Prolyl oligopeptidase, N-terminal domain"/>
    <property type="match status" value="1"/>
</dbReference>
<name>A0AAE0WB53_9BIVA</name>
<dbReference type="AlphaFoldDB" id="A0AAE0WB53"/>
<dbReference type="SUPFAM" id="SSF53474">
    <property type="entry name" value="alpha/beta-Hydrolases"/>
    <property type="match status" value="1"/>
</dbReference>
<dbReference type="SUPFAM" id="SSF50993">
    <property type="entry name" value="Peptidase/esterase 'gauge' domain"/>
    <property type="match status" value="1"/>
</dbReference>
<dbReference type="InterPro" id="IPR051543">
    <property type="entry name" value="Serine_Peptidase_S9A"/>
</dbReference>
<reference evidence="9" key="3">
    <citation type="submission" date="2023-05" db="EMBL/GenBank/DDBJ databases">
        <authorList>
            <person name="Smith C.H."/>
        </authorList>
    </citation>
    <scope>NUCLEOTIDE SEQUENCE</scope>
    <source>
        <strain evidence="9">CHS0354</strain>
        <tissue evidence="9">Mantle</tissue>
    </source>
</reference>
<sequence>MSLLDMLSLKAPQAYKKPSVSEKHGEVRVDYYAWMEKRDTPDVLQYLRAENRYADKALKPFQSYIREFQKELEELSVYQDYTTPEFKRNYIYYKRTVLPGGDDIYCRKKDVPNAVEEIILDTRVLLREKGGYCKVSGVTVTSDNRMMAYGVDYTGRRLYELRFKNLFTGEDSPEIIYNTEGGDYVWAADNRTCFYIAKNTVTLLTERVRKHIVGNDPTKDETVYREHDNRYYLKLGKSNCGGYIMITAYLLGLSSECHLLDINTPEKHFQVFQKRTDDVLYYLQHRNGVFYIRTNLNAPFFRIMKTPVGNTALRNWCERHERGINIAFHREADGYVRNLKYGDDDSTYSLYLHKAPSLSDNKVKFNYSTLNTPQETRMIDADSFEQTLIKRQPVKNYNSADYKTQSLYFRSHDGYEIPVNIVTIKTLGELKKTPDADLRICVFAAYPARILSGDCPHSRQQLFRTGLKNTFYDFISVAEQVIKAGYTASDRLFAIGRSAGGLLMGVVINLRPDLFKAVIAEVPFVDPLNSVLNDDLPLVTNEYHEWGDPRIKEEYDYLKSYAPIPHIFVETGYNDSQVMYFEPAKWVAKLREYKTDNNLLIFRTHMKAGHTGPSDMRAYLKDKAEKLGFIYGIYQAEKLPDEIKE</sequence>
<dbReference type="InterPro" id="IPR029058">
    <property type="entry name" value="AB_hydrolase_fold"/>
</dbReference>
<evidence type="ECO:0000313" key="10">
    <source>
        <dbReference type="Proteomes" id="UP001195483"/>
    </source>
</evidence>
<proteinExistence type="inferred from homology"/>
<evidence type="ECO:0000256" key="1">
    <source>
        <dbReference type="ARBA" id="ARBA00005228"/>
    </source>
</evidence>
<protein>
    <recommendedName>
        <fullName evidence="6">Prolyl endopeptidase</fullName>
        <ecNumber evidence="6">3.4.21.-</ecNumber>
    </recommendedName>
</protein>
<dbReference type="Proteomes" id="UP001195483">
    <property type="component" value="Unassembled WGS sequence"/>
</dbReference>
<feature type="domain" description="Peptidase S9 prolyl oligopeptidase catalytic" evidence="7">
    <location>
        <begin position="468"/>
        <end position="630"/>
    </location>
</feature>
<organism evidence="9 10">
    <name type="scientific">Potamilus streckersoni</name>
    <dbReference type="NCBI Taxonomy" id="2493646"/>
    <lineage>
        <taxon>Eukaryota</taxon>
        <taxon>Metazoa</taxon>
        <taxon>Spiralia</taxon>
        <taxon>Lophotrochozoa</taxon>
        <taxon>Mollusca</taxon>
        <taxon>Bivalvia</taxon>
        <taxon>Autobranchia</taxon>
        <taxon>Heteroconchia</taxon>
        <taxon>Palaeoheterodonta</taxon>
        <taxon>Unionida</taxon>
        <taxon>Unionoidea</taxon>
        <taxon>Unionidae</taxon>
        <taxon>Ambleminae</taxon>
        <taxon>Lampsilini</taxon>
        <taxon>Potamilus</taxon>
    </lineage>
</organism>
<reference evidence="9" key="1">
    <citation type="journal article" date="2021" name="Genome Biol. Evol.">
        <title>A High-Quality Reference Genome for a Parasitic Bivalve with Doubly Uniparental Inheritance (Bivalvia: Unionida).</title>
        <authorList>
            <person name="Smith C.H."/>
        </authorList>
    </citation>
    <scope>NUCLEOTIDE SEQUENCE</scope>
    <source>
        <strain evidence="9">CHS0354</strain>
    </source>
</reference>
<comment type="function">
    <text evidence="5">Serine peptidase whose precise substrate specificity remains unclear. Does not cleave peptides after a arginine or lysine residue. Regulates trans-Golgi network morphology and sorting by regulating the membrane binding of the AP-1 complex. May play a role in the regulation of synaptic vesicle exocytosis.</text>
</comment>
<evidence type="ECO:0000259" key="8">
    <source>
        <dbReference type="Pfam" id="PF02897"/>
    </source>
</evidence>
<dbReference type="Gene3D" id="3.40.50.1820">
    <property type="entry name" value="alpha/beta hydrolase"/>
    <property type="match status" value="1"/>
</dbReference>
<evidence type="ECO:0000256" key="2">
    <source>
        <dbReference type="ARBA" id="ARBA00022670"/>
    </source>
</evidence>
<dbReference type="EC" id="3.4.21.-" evidence="6"/>
<dbReference type="GO" id="GO:0006508">
    <property type="term" value="P:proteolysis"/>
    <property type="evidence" value="ECO:0007669"/>
    <property type="project" value="UniProtKB-KW"/>
</dbReference>
<gene>
    <name evidence="9" type="ORF">CHS0354_006859</name>
</gene>
<feature type="domain" description="Peptidase S9A N-terminal" evidence="8">
    <location>
        <begin position="12"/>
        <end position="316"/>
    </location>
</feature>
<dbReference type="EMBL" id="JAEAOA010000469">
    <property type="protein sequence ID" value="KAK3608818.1"/>
    <property type="molecule type" value="Genomic_DNA"/>
</dbReference>
<dbReference type="Pfam" id="PF00326">
    <property type="entry name" value="Peptidase_S9"/>
    <property type="match status" value="1"/>
</dbReference>
<keyword evidence="10" id="KW-1185">Reference proteome</keyword>
<dbReference type="PANTHER" id="PTHR11757">
    <property type="entry name" value="PROTEASE FAMILY S9A OLIGOPEPTIDASE"/>
    <property type="match status" value="1"/>
</dbReference>
<accession>A0AAE0WB53</accession>
<keyword evidence="2 6" id="KW-0645">Protease</keyword>
<reference evidence="9" key="2">
    <citation type="journal article" date="2021" name="Genome Biol. Evol.">
        <title>Developing a high-quality reference genome for a parasitic bivalve with doubly uniparental inheritance (Bivalvia: Unionida).</title>
        <authorList>
            <person name="Smith C.H."/>
        </authorList>
    </citation>
    <scope>NUCLEOTIDE SEQUENCE</scope>
    <source>
        <strain evidence="9">CHS0354</strain>
        <tissue evidence="9">Mantle</tissue>
    </source>
</reference>
<dbReference type="InterPro" id="IPR001375">
    <property type="entry name" value="Peptidase_S9_cat"/>
</dbReference>
<evidence type="ECO:0000256" key="5">
    <source>
        <dbReference type="ARBA" id="ARBA00045448"/>
    </source>
</evidence>
<dbReference type="PRINTS" id="PR00862">
    <property type="entry name" value="PROLIGOPTASE"/>
</dbReference>
<dbReference type="InterPro" id="IPR002470">
    <property type="entry name" value="Peptidase_S9A"/>
</dbReference>
<evidence type="ECO:0000256" key="6">
    <source>
        <dbReference type="RuleBase" id="RU368024"/>
    </source>
</evidence>
<evidence type="ECO:0000256" key="4">
    <source>
        <dbReference type="ARBA" id="ARBA00022825"/>
    </source>
</evidence>
<dbReference type="InterPro" id="IPR023302">
    <property type="entry name" value="Pept_S9A_N"/>
</dbReference>
<evidence type="ECO:0000313" key="9">
    <source>
        <dbReference type="EMBL" id="KAK3608818.1"/>
    </source>
</evidence>
<keyword evidence="3 6" id="KW-0378">Hydrolase</keyword>
<comment type="caution">
    <text evidence="9">The sequence shown here is derived from an EMBL/GenBank/DDBJ whole genome shotgun (WGS) entry which is preliminary data.</text>
</comment>
<keyword evidence="4 6" id="KW-0720">Serine protease</keyword>
<dbReference type="PANTHER" id="PTHR11757:SF19">
    <property type="entry name" value="PROLYL ENDOPEPTIDASE-LIKE"/>
    <property type="match status" value="1"/>
</dbReference>
<evidence type="ECO:0000259" key="7">
    <source>
        <dbReference type="Pfam" id="PF00326"/>
    </source>
</evidence>
<comment type="similarity">
    <text evidence="1 6">Belongs to the peptidase S9A family.</text>
</comment>